<sequence>MNSPYISNRRGAETRGVAPLSPAMGRLGLGVGIAQGRRVVDPRLAAGGRMGLFSALQRQQLVNPLAGNPVALPLREDLIHQPYLGMPGRDRGLRGSLIDHGAYPGIGCHRHIDPLHRSLIVHGGPIDDHHRCRRRSHDDGWVQSHLGYLQNRDSCDGVYCRSPSSCGCSSSSKSSAKKDITIRGKCYSVRKAFLEDCPKFEKDVQSYADKNNTTVPDHVIQLLVDCVNDDSFSASNPLDLVTLNILANSVGVKSVIKKSQKMLDGIIPDGGDAFVKVLATILLSSNVPDDLTNWLRKQLKDNGGFEDLEISPGYWVLLSDHPEIDVTVMTLMGMRSKPDDSGLRMC</sequence>
<reference evidence="1" key="1">
    <citation type="journal article" date="2021" name="IMA Fungus">
        <title>Genomic characterization of three marine fungi, including Emericellopsis atlantica sp. nov. with signatures of a generalist lifestyle and marine biomass degradation.</title>
        <authorList>
            <person name="Hagestad O.C."/>
            <person name="Hou L."/>
            <person name="Andersen J.H."/>
            <person name="Hansen E.H."/>
            <person name="Altermark B."/>
            <person name="Li C."/>
            <person name="Kuhnert E."/>
            <person name="Cox R.J."/>
            <person name="Crous P.W."/>
            <person name="Spatafora J.W."/>
            <person name="Lail K."/>
            <person name="Amirebrahimi M."/>
            <person name="Lipzen A."/>
            <person name="Pangilinan J."/>
            <person name="Andreopoulos W."/>
            <person name="Hayes R.D."/>
            <person name="Ng V."/>
            <person name="Grigoriev I.V."/>
            <person name="Jackson S.A."/>
            <person name="Sutton T.D.S."/>
            <person name="Dobson A.D.W."/>
            <person name="Rama T."/>
        </authorList>
    </citation>
    <scope>NUCLEOTIDE SEQUENCE</scope>
    <source>
        <strain evidence="1">TRa3180A</strain>
    </source>
</reference>
<comment type="caution">
    <text evidence="1">The sequence shown here is derived from an EMBL/GenBank/DDBJ whole genome shotgun (WGS) entry which is preliminary data.</text>
</comment>
<dbReference type="AlphaFoldDB" id="A0A9P8CEE8"/>
<proteinExistence type="predicted"/>
<dbReference type="EMBL" id="MU253957">
    <property type="protein sequence ID" value="KAG9243702.1"/>
    <property type="molecule type" value="Genomic_DNA"/>
</dbReference>
<evidence type="ECO:0000313" key="2">
    <source>
        <dbReference type="Proteomes" id="UP000887226"/>
    </source>
</evidence>
<dbReference type="Proteomes" id="UP000887226">
    <property type="component" value="Unassembled WGS sequence"/>
</dbReference>
<gene>
    <name evidence="1" type="ORF">BJ878DRAFT_509496</name>
</gene>
<protein>
    <submittedName>
        <fullName evidence="1">Uncharacterized protein</fullName>
    </submittedName>
</protein>
<dbReference type="OrthoDB" id="3509960at2759"/>
<accession>A0A9P8CEE8</accession>
<organism evidence="1 2">
    <name type="scientific">Calycina marina</name>
    <dbReference type="NCBI Taxonomy" id="1763456"/>
    <lineage>
        <taxon>Eukaryota</taxon>
        <taxon>Fungi</taxon>
        <taxon>Dikarya</taxon>
        <taxon>Ascomycota</taxon>
        <taxon>Pezizomycotina</taxon>
        <taxon>Leotiomycetes</taxon>
        <taxon>Helotiales</taxon>
        <taxon>Pezizellaceae</taxon>
        <taxon>Calycina</taxon>
    </lineage>
</organism>
<evidence type="ECO:0000313" key="1">
    <source>
        <dbReference type="EMBL" id="KAG9243702.1"/>
    </source>
</evidence>
<name>A0A9P8CEE8_9HELO</name>
<keyword evidence="2" id="KW-1185">Reference proteome</keyword>